<keyword evidence="7" id="KW-1185">Reference proteome</keyword>
<keyword evidence="3" id="KW-0560">Oxidoreductase</keyword>
<name>A0A7U3UZ05_9ACTN</name>
<dbReference type="SUPFAM" id="SSF51679">
    <property type="entry name" value="Bacterial luciferase-like"/>
    <property type="match status" value="1"/>
</dbReference>
<reference evidence="6 7" key="2">
    <citation type="journal article" date="2011" name="J. Antibiot.">
        <title>Furaquinocins I and J: novel polyketide isoprenoid hybrid compounds from Streptomyces reveromyceticus SN-593.</title>
        <authorList>
            <person name="Panthee S."/>
            <person name="Takahashi S."/>
            <person name="Takagi H."/>
            <person name="Nogawa T."/>
            <person name="Oowada E."/>
            <person name="Uramoto M."/>
            <person name="Osada H."/>
        </authorList>
    </citation>
    <scope>NUCLEOTIDE SEQUENCE [LARGE SCALE GENOMIC DNA]</scope>
    <source>
        <strain evidence="6 7">SN-593</strain>
    </source>
</reference>
<organism evidence="6 7">
    <name type="scientific">Actinacidiphila reveromycinica</name>
    <dbReference type="NCBI Taxonomy" id="659352"/>
    <lineage>
        <taxon>Bacteria</taxon>
        <taxon>Bacillati</taxon>
        <taxon>Actinomycetota</taxon>
        <taxon>Actinomycetes</taxon>
        <taxon>Kitasatosporales</taxon>
        <taxon>Streptomycetaceae</taxon>
        <taxon>Actinacidiphila</taxon>
    </lineage>
</organism>
<evidence type="ECO:0000256" key="4">
    <source>
        <dbReference type="ARBA" id="ARBA00023033"/>
    </source>
</evidence>
<keyword evidence="1" id="KW-0285">Flavoprotein</keyword>
<keyword evidence="2" id="KW-0288">FMN</keyword>
<feature type="domain" description="Luciferase-like" evidence="5">
    <location>
        <begin position="19"/>
        <end position="235"/>
    </location>
</feature>
<accession>A0A7U3UZ05</accession>
<dbReference type="AlphaFoldDB" id="A0A7U3UZ05"/>
<proteinExistence type="predicted"/>
<dbReference type="InterPro" id="IPR011251">
    <property type="entry name" value="Luciferase-like_dom"/>
</dbReference>
<evidence type="ECO:0000256" key="1">
    <source>
        <dbReference type="ARBA" id="ARBA00022630"/>
    </source>
</evidence>
<dbReference type="InterPro" id="IPR050172">
    <property type="entry name" value="SsuD_RutA_monooxygenase"/>
</dbReference>
<reference evidence="6 7" key="4">
    <citation type="journal article" date="2020" name="Sci. Rep.">
        <title>beta-carboline chemical signals induce reveromycin production through a LuxR family regulator in Streptomyces sp. SN-593.</title>
        <authorList>
            <person name="Panthee S."/>
            <person name="Kito N."/>
            <person name="Hayashi T."/>
            <person name="Shimizu T."/>
            <person name="Ishikawa J."/>
            <person name="Hamamoto H."/>
            <person name="Osada H."/>
            <person name="Takahashi S."/>
        </authorList>
    </citation>
    <scope>NUCLEOTIDE SEQUENCE [LARGE SCALE GENOMIC DNA]</scope>
    <source>
        <strain evidence="6 7">SN-593</strain>
    </source>
</reference>
<protein>
    <recommendedName>
        <fullName evidence="5">Luciferase-like domain-containing protein</fullName>
    </recommendedName>
</protein>
<reference evidence="6 7" key="1">
    <citation type="journal article" date="2010" name="J. Bacteriol.">
        <title>Biochemical characterization of a novel indole prenyltransferase from Streptomyces sp. SN-593.</title>
        <authorList>
            <person name="Takahashi S."/>
            <person name="Takagi H."/>
            <person name="Toyoda A."/>
            <person name="Uramoto M."/>
            <person name="Nogawa T."/>
            <person name="Ueki M."/>
            <person name="Sakaki Y."/>
            <person name="Osada H."/>
        </authorList>
    </citation>
    <scope>NUCLEOTIDE SEQUENCE [LARGE SCALE GENOMIC DNA]</scope>
    <source>
        <strain evidence="6 7">SN-593</strain>
    </source>
</reference>
<dbReference type="InterPro" id="IPR019921">
    <property type="entry name" value="Lucif-like_OxRdtase_Rv2161c"/>
</dbReference>
<dbReference type="InterPro" id="IPR036661">
    <property type="entry name" value="Luciferase-like_sf"/>
</dbReference>
<evidence type="ECO:0000259" key="5">
    <source>
        <dbReference type="Pfam" id="PF00296"/>
    </source>
</evidence>
<dbReference type="Pfam" id="PF00296">
    <property type="entry name" value="Bac_luciferase"/>
    <property type="match status" value="1"/>
</dbReference>
<reference evidence="6 7" key="3">
    <citation type="journal article" date="2011" name="Nat. Chem. Biol.">
        <title>Reveromycin A biosynthesis uses RevG and RevJ for stereospecific spiroacetal formation.</title>
        <authorList>
            <person name="Takahashi S."/>
            <person name="Toyoda A."/>
            <person name="Sekiyama Y."/>
            <person name="Takagi H."/>
            <person name="Nogawa T."/>
            <person name="Uramoto M."/>
            <person name="Suzuki R."/>
            <person name="Koshino H."/>
            <person name="Kumano T."/>
            <person name="Panthee S."/>
            <person name="Dairi T."/>
            <person name="Ishikawa J."/>
            <person name="Ikeda H."/>
            <person name="Sakaki Y."/>
            <person name="Osada H."/>
        </authorList>
    </citation>
    <scope>NUCLEOTIDE SEQUENCE [LARGE SCALE GENOMIC DNA]</scope>
    <source>
        <strain evidence="6 7">SN-593</strain>
    </source>
</reference>
<dbReference type="GO" id="GO:0046306">
    <property type="term" value="P:alkanesulfonate catabolic process"/>
    <property type="evidence" value="ECO:0007669"/>
    <property type="project" value="TreeGrafter"/>
</dbReference>
<evidence type="ECO:0000313" key="7">
    <source>
        <dbReference type="Proteomes" id="UP000595703"/>
    </source>
</evidence>
<dbReference type="GO" id="GO:0008726">
    <property type="term" value="F:alkanesulfonate monooxygenase activity"/>
    <property type="evidence" value="ECO:0007669"/>
    <property type="project" value="TreeGrafter"/>
</dbReference>
<dbReference type="KEGG" id="arev:RVR_8869"/>
<dbReference type="NCBIfam" id="TIGR03619">
    <property type="entry name" value="F420_Rv2161c"/>
    <property type="match status" value="1"/>
</dbReference>
<keyword evidence="4" id="KW-0503">Monooxygenase</keyword>
<dbReference type="EMBL" id="AP018365">
    <property type="protein sequence ID" value="BBB01448.1"/>
    <property type="molecule type" value="Genomic_DNA"/>
</dbReference>
<dbReference type="PANTHER" id="PTHR42847">
    <property type="entry name" value="ALKANESULFONATE MONOOXYGENASE"/>
    <property type="match status" value="1"/>
</dbReference>
<sequence>MSGTSGPRLGFGVFAHYRGPDPGVLAAEARDAERLGFDLFALSDHLHGDRGTWEPWTALSFLAAATERITLATDVLGLPYRAPAVLAKMAETLDRLSRGRLVLGLGNGGYEAEFAAFGLSTRTPGEKVEALDEAVRIVRSLWQRPSTTFEGRHFSVHDARIEPRPAHPIPVWLGTYGPRALAVTGRLADGWLPSLQRMGLDEAVERREKVRSAAAAAGRDPDTITCACNVQVRLDGRPDAGGRVLAGSSQEVAEQLAAVVRAGFTFPLLFGLDHAETRERFATEVIPLVRGEFART</sequence>
<evidence type="ECO:0000313" key="6">
    <source>
        <dbReference type="EMBL" id="BBB01448.1"/>
    </source>
</evidence>
<gene>
    <name evidence="6" type="ORF">RVR_8869</name>
</gene>
<evidence type="ECO:0000256" key="2">
    <source>
        <dbReference type="ARBA" id="ARBA00022643"/>
    </source>
</evidence>
<dbReference type="Gene3D" id="3.20.20.30">
    <property type="entry name" value="Luciferase-like domain"/>
    <property type="match status" value="1"/>
</dbReference>
<dbReference type="Proteomes" id="UP000595703">
    <property type="component" value="Chromosome"/>
</dbReference>
<dbReference type="PANTHER" id="PTHR42847:SF4">
    <property type="entry name" value="ALKANESULFONATE MONOOXYGENASE-RELATED"/>
    <property type="match status" value="1"/>
</dbReference>
<evidence type="ECO:0000256" key="3">
    <source>
        <dbReference type="ARBA" id="ARBA00023002"/>
    </source>
</evidence>
<dbReference type="RefSeq" id="WP_202237335.1">
    <property type="nucleotide sequence ID" value="NZ_AP018365.1"/>
</dbReference>